<name>A0ACC2WQN2_9TREE</name>
<keyword evidence="2" id="KW-1185">Reference proteome</keyword>
<comment type="caution">
    <text evidence="1">The sequence shown here is derived from an EMBL/GenBank/DDBJ whole genome shotgun (WGS) entry which is preliminary data.</text>
</comment>
<organism evidence="1 2">
    <name type="scientific">Naganishia cerealis</name>
    <dbReference type="NCBI Taxonomy" id="610337"/>
    <lineage>
        <taxon>Eukaryota</taxon>
        <taxon>Fungi</taxon>
        <taxon>Dikarya</taxon>
        <taxon>Basidiomycota</taxon>
        <taxon>Agaricomycotina</taxon>
        <taxon>Tremellomycetes</taxon>
        <taxon>Filobasidiales</taxon>
        <taxon>Filobasidiaceae</taxon>
        <taxon>Naganishia</taxon>
    </lineage>
</organism>
<protein>
    <submittedName>
        <fullName evidence="1">Uncharacterized protein</fullName>
    </submittedName>
</protein>
<dbReference type="Proteomes" id="UP001241377">
    <property type="component" value="Unassembled WGS sequence"/>
</dbReference>
<dbReference type="EMBL" id="JASBWR010000002">
    <property type="protein sequence ID" value="KAJ9113475.1"/>
    <property type="molecule type" value="Genomic_DNA"/>
</dbReference>
<sequence>MSTPQTTSMPIDLASKDVSAMDLRSSLIGNRDLKFRVLSDTRLTLQLVDTFRESVHSLTTSTRAIGGEGNSEILQQVEENVVVIQILVSFILELKQLQMLPLEFSPDVVKPLSSSLMEFLNFHIKALASSNNMINDAHMKTIETCAISSLEILMILANLTGAGPHEYSQPLWRYILSSALTAMDSWTDTSSYFDSILQLVPLCLATFTISSTDFHLVAVLLNTLLVRLGKQCSVDSEKARDSTSLSSITTCAAQIFGFFESKSFLPGGLDMVFPLLPNIFKFLLVCIKSSDHASVLASLNLYFFLVKAQEAHQSSGELHGRVESFELIVPKATEMLIHESVSSNIKRLYLLSPTRILSNICLQYPRVTDDIRKTSLDIEIMKKLEANYVSNQTFKLFSSLKKKSNGGTKIVDFSPFLELDSTNVQEISDFLLFLSVFTSEKEEHRERVLSYGNDEKQKSQILPKLLFETVDNFRFLLLQFHLVHSVMNSQDSNNCIQGPDLPFFGNNMGIITRLLASSCFTNNFYLIRSLSRSVSLLRTFFVECNALISLIGSKPQRNSDPFIDRFDTPHHSGGLISNILFSLRDTEAGGHLMELYSRMSSPVSFMRSCRKIQMLNKSIVLGIIANFVLDFSSFRYDIVNDQEFIEHLEYIYTRATLHSVESLSGDDLEGEENILQMETIQLNVLQIIKNYMYNENQENKIEMLSYFKLSTIFDKTLIGVTNEWKNKKISAEVRQLLLKQKIVAFDILRNLTAGSPHFSEHLTEVFERDYLTSIPSLSGAPRDWTEYLIRNIVNYDLFDPNAGDGDDFKNDEVLLSRMNDGDYVSLLLAVNYIEDHRFTNMESFVGYDLPRDELLHIWLRFLKLYVNTDAEGDLDLNTRVAISNGLNSIKLLIVWIIINLTWKDDMVGYQYPSETSYRLYDTVQGGRHGGGAAAPIDTIEIDVDDTEEGKPKDSNSNQHVMSSPLQRARYLRRFGFAKALEMLNDSLTRGTKKAKDANGGNSAGRSVSPGQRFDDFVSNDLLEKVKTAQFQLQLVKVNNGTKLASEKSSYKSLPAATSGHTHRPDVNRGGEGFGYGSDEEYADAYEHSRGSDHDVSDNQSDEVRMESAAEDSEDEPWIR</sequence>
<gene>
    <name evidence="1" type="ORF">QFC19_000395</name>
</gene>
<evidence type="ECO:0000313" key="1">
    <source>
        <dbReference type="EMBL" id="KAJ9113475.1"/>
    </source>
</evidence>
<accession>A0ACC2WQN2</accession>
<evidence type="ECO:0000313" key="2">
    <source>
        <dbReference type="Proteomes" id="UP001241377"/>
    </source>
</evidence>
<reference evidence="1" key="1">
    <citation type="submission" date="2023-04" db="EMBL/GenBank/DDBJ databases">
        <title>Draft Genome sequencing of Naganishia species isolated from polar environments using Oxford Nanopore Technology.</title>
        <authorList>
            <person name="Leo P."/>
            <person name="Venkateswaran K."/>
        </authorList>
    </citation>
    <scope>NUCLEOTIDE SEQUENCE</scope>
    <source>
        <strain evidence="1">MNA-CCFEE 5261</strain>
    </source>
</reference>
<proteinExistence type="predicted"/>